<evidence type="ECO:0000256" key="1">
    <source>
        <dbReference type="SAM" id="MobiDB-lite"/>
    </source>
</evidence>
<evidence type="ECO:0000313" key="2">
    <source>
        <dbReference type="EMBL" id="KAH3813413.1"/>
    </source>
</evidence>
<name>A0A9D4GAK5_DREPO</name>
<organism evidence="2 3">
    <name type="scientific">Dreissena polymorpha</name>
    <name type="common">Zebra mussel</name>
    <name type="synonym">Mytilus polymorpha</name>
    <dbReference type="NCBI Taxonomy" id="45954"/>
    <lineage>
        <taxon>Eukaryota</taxon>
        <taxon>Metazoa</taxon>
        <taxon>Spiralia</taxon>
        <taxon>Lophotrochozoa</taxon>
        <taxon>Mollusca</taxon>
        <taxon>Bivalvia</taxon>
        <taxon>Autobranchia</taxon>
        <taxon>Heteroconchia</taxon>
        <taxon>Euheterodonta</taxon>
        <taxon>Imparidentia</taxon>
        <taxon>Neoheterodontei</taxon>
        <taxon>Myida</taxon>
        <taxon>Dreissenoidea</taxon>
        <taxon>Dreissenidae</taxon>
        <taxon>Dreissena</taxon>
    </lineage>
</organism>
<keyword evidence="3" id="KW-1185">Reference proteome</keyword>
<comment type="caution">
    <text evidence="2">The sequence shown here is derived from an EMBL/GenBank/DDBJ whole genome shotgun (WGS) entry which is preliminary data.</text>
</comment>
<gene>
    <name evidence="2" type="ORF">DPMN_141869</name>
</gene>
<reference evidence="2" key="1">
    <citation type="journal article" date="2019" name="bioRxiv">
        <title>The Genome of the Zebra Mussel, Dreissena polymorpha: A Resource for Invasive Species Research.</title>
        <authorList>
            <person name="McCartney M.A."/>
            <person name="Auch B."/>
            <person name="Kono T."/>
            <person name="Mallez S."/>
            <person name="Zhang Y."/>
            <person name="Obille A."/>
            <person name="Becker A."/>
            <person name="Abrahante J.E."/>
            <person name="Garbe J."/>
            <person name="Badalamenti J.P."/>
            <person name="Herman A."/>
            <person name="Mangelson H."/>
            <person name="Liachko I."/>
            <person name="Sullivan S."/>
            <person name="Sone E.D."/>
            <person name="Koren S."/>
            <person name="Silverstein K.A.T."/>
            <person name="Beckman K.B."/>
            <person name="Gohl D.M."/>
        </authorList>
    </citation>
    <scope>NUCLEOTIDE SEQUENCE</scope>
    <source>
        <strain evidence="2">Duluth1</strain>
        <tissue evidence="2">Whole animal</tissue>
    </source>
</reference>
<accession>A0A9D4GAK5</accession>
<dbReference type="AlphaFoldDB" id="A0A9D4GAK5"/>
<protein>
    <submittedName>
        <fullName evidence="2">Uncharacterized protein</fullName>
    </submittedName>
</protein>
<proteinExistence type="predicted"/>
<sequence length="679" mass="76670">MPMADHLKKVSGGMLFTMATNGPFRRMHMVLVFGLLSGTLGHAPINEEQRSVAEIQCGHVCHGAQSCVHINHDGRFYVRCVRPDGTEPMVQYEEPEVIDVVEIERIVQTMFPQDGEGDVLSAQDVMRELMQPQVHTQHTEVVRPSLIREAYVVTSDQPQEIVHQREQLLYHELVPPSVMRQNAVQVKDKVQSSVVMRETFQPQTKISTPEMTRAQTDVPRAQPDVPWAWDVPQRQTNDNRIGQLIGQPQEVLLSHKIMPNSVIRQDAVTFQDKVQYSLLTQETVQPQARASPPEIVPATPIIIIEPHKGAQPFAIAEPQEIVQQREVSPSRAPMTPSLIRQDELQFRDKVKTSLFTQETVQPQATASPPKITPAPLSLIIEPHKGAQPFAIAELQEIVQQHEVSPSRAPMTPSLIRQDELQFRDKVKTSLFTQETVQPQATASPPKITPAPLSLIIEPHKGAQPFAIAELQEIVQQHEVSPSHAPMTSSVIKQVQDKVQGKEQDKMKDKVQDKAQDKEQVKVQDKVPGKEQDKMQVKEQDKIQDILQSSVLMQESVQPQATTLKPEIIPANQDIHWKDVRHQPLSSTRIRHALQKALQEFKMRPPNIKHNVRHAVTPKVVIVSQRPVNPADKIRMTPEFKLPSGNPQCEYCKSADQCKDETRPYCYHSHACARRVCQSL</sequence>
<dbReference type="EMBL" id="JAIWYP010000006">
    <property type="protein sequence ID" value="KAH3813413.1"/>
    <property type="molecule type" value="Genomic_DNA"/>
</dbReference>
<feature type="region of interest" description="Disordered" evidence="1">
    <location>
        <begin position="494"/>
        <end position="536"/>
    </location>
</feature>
<dbReference type="Proteomes" id="UP000828390">
    <property type="component" value="Unassembled WGS sequence"/>
</dbReference>
<reference evidence="2" key="2">
    <citation type="submission" date="2020-11" db="EMBL/GenBank/DDBJ databases">
        <authorList>
            <person name="McCartney M.A."/>
            <person name="Auch B."/>
            <person name="Kono T."/>
            <person name="Mallez S."/>
            <person name="Becker A."/>
            <person name="Gohl D.M."/>
            <person name="Silverstein K.A.T."/>
            <person name="Koren S."/>
            <person name="Bechman K.B."/>
            <person name="Herman A."/>
            <person name="Abrahante J.E."/>
            <person name="Garbe J."/>
        </authorList>
    </citation>
    <scope>NUCLEOTIDE SEQUENCE</scope>
    <source>
        <strain evidence="2">Duluth1</strain>
        <tissue evidence="2">Whole animal</tissue>
    </source>
</reference>
<evidence type="ECO:0000313" key="3">
    <source>
        <dbReference type="Proteomes" id="UP000828390"/>
    </source>
</evidence>